<evidence type="ECO:0000313" key="6">
    <source>
        <dbReference type="EMBL" id="RPF21779.1"/>
    </source>
</evidence>
<dbReference type="InterPro" id="IPR003339">
    <property type="entry name" value="ABC/ECF_trnsptr_transmembrane"/>
</dbReference>
<feature type="transmembrane region" description="Helical" evidence="5">
    <location>
        <begin position="44"/>
        <end position="75"/>
    </location>
</feature>
<keyword evidence="7" id="KW-1185">Reference proteome</keyword>
<dbReference type="AlphaFoldDB" id="A0A3N4YL01"/>
<accession>A0A3N4YL01</accession>
<comment type="subcellular location">
    <subcellularLocation>
        <location evidence="1">Membrane</location>
        <topology evidence="1">Multi-pass membrane protein</topology>
    </subcellularLocation>
</comment>
<feature type="transmembrane region" description="Helical" evidence="5">
    <location>
        <begin position="82"/>
        <end position="106"/>
    </location>
</feature>
<name>A0A3N4YL01_9MICO</name>
<sequence>MSGTATKRTGRDRMSVEWVKLELMRVAYATRGGFLSRRDPRAVLAWYVVVAAAPWFTYSTTILTLLFLAAAVCALAARIGPLLLALFAFGLLGQAVYVLVLVFFLGGNPAAIDGLAQISLKLGTISLASMAAFVSLDPEKLSDGLLALRAPAMLGFGVSYGYRMVPLLVDEFHTIVDGHRLRGAPPSGHGFLGWRTARRIGVIAVQSFYPLILNTAGRTRTTVEALETRGFTAAGSTSGAGRRLRLAHLRFTPADAALIAATLLFVVVAYGVGGRWPVIG</sequence>
<evidence type="ECO:0000256" key="2">
    <source>
        <dbReference type="ARBA" id="ARBA00022692"/>
    </source>
</evidence>
<evidence type="ECO:0000313" key="7">
    <source>
        <dbReference type="Proteomes" id="UP000280501"/>
    </source>
</evidence>
<evidence type="ECO:0000256" key="3">
    <source>
        <dbReference type="ARBA" id="ARBA00022989"/>
    </source>
</evidence>
<keyword evidence="3 5" id="KW-1133">Transmembrane helix</keyword>
<feature type="transmembrane region" description="Helical" evidence="5">
    <location>
        <begin position="251"/>
        <end position="272"/>
    </location>
</feature>
<evidence type="ECO:0000256" key="1">
    <source>
        <dbReference type="ARBA" id="ARBA00004141"/>
    </source>
</evidence>
<evidence type="ECO:0000256" key="5">
    <source>
        <dbReference type="SAM" id="Phobius"/>
    </source>
</evidence>
<gene>
    <name evidence="6" type="ORF">EDD34_2414</name>
</gene>
<dbReference type="OrthoDB" id="2661848at2"/>
<organism evidence="6 7">
    <name type="scientific">Myceligenerans xiligouense</name>
    <dbReference type="NCBI Taxonomy" id="253184"/>
    <lineage>
        <taxon>Bacteria</taxon>
        <taxon>Bacillati</taxon>
        <taxon>Actinomycetota</taxon>
        <taxon>Actinomycetes</taxon>
        <taxon>Micrococcales</taxon>
        <taxon>Promicromonosporaceae</taxon>
        <taxon>Myceligenerans</taxon>
    </lineage>
</organism>
<dbReference type="Pfam" id="PF02361">
    <property type="entry name" value="CbiQ"/>
    <property type="match status" value="1"/>
</dbReference>
<evidence type="ECO:0000256" key="4">
    <source>
        <dbReference type="ARBA" id="ARBA00023136"/>
    </source>
</evidence>
<dbReference type="EMBL" id="RKQZ01000001">
    <property type="protein sequence ID" value="RPF21779.1"/>
    <property type="molecule type" value="Genomic_DNA"/>
</dbReference>
<comment type="caution">
    <text evidence="6">The sequence shown here is derived from an EMBL/GenBank/DDBJ whole genome shotgun (WGS) entry which is preliminary data.</text>
</comment>
<keyword evidence="4 5" id="KW-0472">Membrane</keyword>
<dbReference type="Proteomes" id="UP000280501">
    <property type="component" value="Unassembled WGS sequence"/>
</dbReference>
<dbReference type="RefSeq" id="WP_123814783.1">
    <property type="nucleotide sequence ID" value="NZ_RKQZ01000001.1"/>
</dbReference>
<reference evidence="6 7" key="1">
    <citation type="submission" date="2018-11" db="EMBL/GenBank/DDBJ databases">
        <title>Sequencing the genomes of 1000 actinobacteria strains.</title>
        <authorList>
            <person name="Klenk H.-P."/>
        </authorList>
    </citation>
    <scope>NUCLEOTIDE SEQUENCE [LARGE SCALE GENOMIC DNA]</scope>
    <source>
        <strain evidence="6 7">DSM 15700</strain>
    </source>
</reference>
<dbReference type="CDD" id="cd16914">
    <property type="entry name" value="EcfT"/>
    <property type="match status" value="1"/>
</dbReference>
<dbReference type="GO" id="GO:0005886">
    <property type="term" value="C:plasma membrane"/>
    <property type="evidence" value="ECO:0007669"/>
    <property type="project" value="UniProtKB-ARBA"/>
</dbReference>
<keyword evidence="2 5" id="KW-0812">Transmembrane</keyword>
<proteinExistence type="predicted"/>
<protein>
    <submittedName>
        <fullName evidence="6">Energy-coupling factor transport system permease protein</fullName>
    </submittedName>
</protein>